<dbReference type="Gene3D" id="3.20.20.150">
    <property type="entry name" value="Divalent-metal-dependent TIM barrel enzymes"/>
    <property type="match status" value="1"/>
</dbReference>
<dbReference type="AlphaFoldDB" id="A0AA42CIL6"/>
<accession>A0AA42CIL6</accession>
<evidence type="ECO:0000313" key="2">
    <source>
        <dbReference type="EMBL" id="MCW6507006.1"/>
    </source>
</evidence>
<dbReference type="Pfam" id="PF01261">
    <property type="entry name" value="AP_endonuc_2"/>
    <property type="match status" value="1"/>
</dbReference>
<name>A0AA42CIL6_9HYPH</name>
<gene>
    <name evidence="2" type="ORF">M8523_03110</name>
</gene>
<feature type="domain" description="Xylose isomerase-like TIM barrel" evidence="1">
    <location>
        <begin position="20"/>
        <end position="253"/>
    </location>
</feature>
<keyword evidence="3" id="KW-1185">Reference proteome</keyword>
<dbReference type="Proteomes" id="UP001165667">
    <property type="component" value="Unassembled WGS sequence"/>
</dbReference>
<evidence type="ECO:0000259" key="1">
    <source>
        <dbReference type="Pfam" id="PF01261"/>
    </source>
</evidence>
<dbReference type="EMBL" id="JAMOIM010000001">
    <property type="protein sequence ID" value="MCW6507006.1"/>
    <property type="molecule type" value="Genomic_DNA"/>
</dbReference>
<organism evidence="2 3">
    <name type="scientific">Lichenifustis flavocetrariae</name>
    <dbReference type="NCBI Taxonomy" id="2949735"/>
    <lineage>
        <taxon>Bacteria</taxon>
        <taxon>Pseudomonadati</taxon>
        <taxon>Pseudomonadota</taxon>
        <taxon>Alphaproteobacteria</taxon>
        <taxon>Hyphomicrobiales</taxon>
        <taxon>Lichenihabitantaceae</taxon>
        <taxon>Lichenifustis</taxon>
    </lineage>
</organism>
<dbReference type="InterPro" id="IPR013022">
    <property type="entry name" value="Xyl_isomerase-like_TIM-brl"/>
</dbReference>
<dbReference type="PANTHER" id="PTHR12110">
    <property type="entry name" value="HYDROXYPYRUVATE ISOMERASE"/>
    <property type="match status" value="1"/>
</dbReference>
<dbReference type="GO" id="GO:0016853">
    <property type="term" value="F:isomerase activity"/>
    <property type="evidence" value="ECO:0007669"/>
    <property type="project" value="UniProtKB-KW"/>
</dbReference>
<dbReference type="InterPro" id="IPR036237">
    <property type="entry name" value="Xyl_isomerase-like_sf"/>
</dbReference>
<dbReference type="InterPro" id="IPR050312">
    <property type="entry name" value="IolE/XylAMocC-like"/>
</dbReference>
<dbReference type="RefSeq" id="WP_282583341.1">
    <property type="nucleotide sequence ID" value="NZ_JAMOIM010000001.1"/>
</dbReference>
<comment type="caution">
    <text evidence="2">The sequence shown here is derived from an EMBL/GenBank/DDBJ whole genome shotgun (WGS) entry which is preliminary data.</text>
</comment>
<dbReference type="PANTHER" id="PTHR12110:SF21">
    <property type="entry name" value="XYLOSE ISOMERASE-LIKE TIM BARREL DOMAIN-CONTAINING PROTEIN"/>
    <property type="match status" value="1"/>
</dbReference>
<keyword evidence="2" id="KW-0413">Isomerase</keyword>
<evidence type="ECO:0000313" key="3">
    <source>
        <dbReference type="Proteomes" id="UP001165667"/>
    </source>
</evidence>
<reference evidence="2" key="1">
    <citation type="submission" date="2022-05" db="EMBL/GenBank/DDBJ databases">
        <authorList>
            <person name="Pankratov T."/>
        </authorList>
    </citation>
    <scope>NUCLEOTIDE SEQUENCE</scope>
    <source>
        <strain evidence="2">BP6-180914</strain>
    </source>
</reference>
<dbReference type="SUPFAM" id="SSF51658">
    <property type="entry name" value="Xylose isomerase-like"/>
    <property type="match status" value="1"/>
</dbReference>
<sequence length="274" mass="29258">MRLGIFAKTFPGTDAASVLAAVRDAGYGCTQFNMACVGLPAMPEAVEPGVIEAIAQASRDTGVTLSALSATYNMIHPDTSVRQTGLHRLRVILDTARALGIPLVTLCTGTRDPDDQWRHHPDNAAPEAWFDLCREMEKALAMAEAEGIDLCIEPEQANVVTSALDARRLIDDMGSQRLRIVVDPANLFEQATPDEARRIVAEAVAIADGAIAMAHAKDRAHDGRFVTAGTGVVDFPDFLDRLWAEGFDGPVVTHGLAATEAAGVAAYLKELGLR</sequence>
<proteinExistence type="predicted"/>
<protein>
    <submittedName>
        <fullName evidence="2">Sugar phosphate isomerase/epimerase</fullName>
    </submittedName>
</protein>